<dbReference type="GO" id="GO:0006235">
    <property type="term" value="P:dTTP biosynthetic process"/>
    <property type="evidence" value="ECO:0007669"/>
    <property type="project" value="UniProtKB-UniRule"/>
</dbReference>
<dbReference type="RefSeq" id="WP_135978192.1">
    <property type="nucleotide sequence ID" value="NZ_BQKC01000001.1"/>
</dbReference>
<evidence type="ECO:0000313" key="13">
    <source>
        <dbReference type="EMBL" id="GJM54652.1"/>
    </source>
</evidence>
<evidence type="ECO:0000256" key="6">
    <source>
        <dbReference type="ARBA" id="ARBA00022741"/>
    </source>
</evidence>
<dbReference type="Proteomes" id="UP001055025">
    <property type="component" value="Unassembled WGS sequence"/>
</dbReference>
<comment type="catalytic activity">
    <reaction evidence="9 11">
        <text>dTMP + ATP = dTDP + ADP</text>
        <dbReference type="Rhea" id="RHEA:13517"/>
        <dbReference type="ChEBI" id="CHEBI:30616"/>
        <dbReference type="ChEBI" id="CHEBI:58369"/>
        <dbReference type="ChEBI" id="CHEBI:63528"/>
        <dbReference type="ChEBI" id="CHEBI:456216"/>
        <dbReference type="EC" id="2.7.4.9"/>
    </reaction>
</comment>
<evidence type="ECO:0000256" key="2">
    <source>
        <dbReference type="ARBA" id="ARBA00012980"/>
    </source>
</evidence>
<dbReference type="HAMAP" id="MF_00165">
    <property type="entry name" value="Thymidylate_kinase"/>
    <property type="match status" value="1"/>
</dbReference>
<dbReference type="CDD" id="cd01672">
    <property type="entry name" value="TMPK"/>
    <property type="match status" value="1"/>
</dbReference>
<evidence type="ECO:0000256" key="4">
    <source>
        <dbReference type="ARBA" id="ARBA00022679"/>
    </source>
</evidence>
<evidence type="ECO:0000313" key="14">
    <source>
        <dbReference type="Proteomes" id="UP001055025"/>
    </source>
</evidence>
<evidence type="ECO:0000256" key="9">
    <source>
        <dbReference type="ARBA" id="ARBA00048743"/>
    </source>
</evidence>
<gene>
    <name evidence="11 13" type="primary">tmk</name>
    <name evidence="13" type="ORF">ATOP_03070</name>
</gene>
<dbReference type="InterPro" id="IPR018094">
    <property type="entry name" value="Thymidylate_kinase"/>
</dbReference>
<sequence length="208" mass="21832">MERGTFITLEGTDGSGKTTQAARLAAALEAAGREVVRLREPGGTAISEKVRALLLDPANGAMTAPCELLLYEASRAQLVGEVVGPALACGAWVVCDRFADSTTAYQRAGRGLPASMVEGANALACGDCVPDVTLWLDVSPRRALGRALSGGCDRIEAEGLAFQERVRAGYEDVWRRHGDRVARVDASGTPDEVWGAVVAALAERGVHV</sequence>
<evidence type="ECO:0000256" key="5">
    <source>
        <dbReference type="ARBA" id="ARBA00022727"/>
    </source>
</evidence>
<keyword evidence="7 11" id="KW-0418">Kinase</keyword>
<evidence type="ECO:0000256" key="8">
    <source>
        <dbReference type="ARBA" id="ARBA00022840"/>
    </source>
</evidence>
<dbReference type="PROSITE" id="PS01331">
    <property type="entry name" value="THYMIDYLATE_KINASE"/>
    <property type="match status" value="1"/>
</dbReference>
<evidence type="ECO:0000256" key="3">
    <source>
        <dbReference type="ARBA" id="ARBA00017144"/>
    </source>
</evidence>
<dbReference type="PANTHER" id="PTHR10344">
    <property type="entry name" value="THYMIDYLATE KINASE"/>
    <property type="match status" value="1"/>
</dbReference>
<organism evidence="13 14">
    <name type="scientific">Granulimonas faecalis</name>
    <dbReference type="NCBI Taxonomy" id="2894155"/>
    <lineage>
        <taxon>Bacteria</taxon>
        <taxon>Bacillati</taxon>
        <taxon>Actinomycetota</taxon>
        <taxon>Coriobacteriia</taxon>
        <taxon>Coriobacteriales</taxon>
        <taxon>Kribbibacteriaceae</taxon>
        <taxon>Granulimonas</taxon>
    </lineage>
</organism>
<feature type="domain" description="Thymidylate kinase-like" evidence="12">
    <location>
        <begin position="9"/>
        <end position="193"/>
    </location>
</feature>
<evidence type="ECO:0000256" key="10">
    <source>
        <dbReference type="ARBA" id="ARBA00057735"/>
    </source>
</evidence>
<dbReference type="SUPFAM" id="SSF52540">
    <property type="entry name" value="P-loop containing nucleoside triphosphate hydrolases"/>
    <property type="match status" value="1"/>
</dbReference>
<comment type="function">
    <text evidence="10 11">Phosphorylation of dTMP to form dTDP in both de novo and salvage pathways of dTTP synthesis.</text>
</comment>
<keyword evidence="14" id="KW-1185">Reference proteome</keyword>
<evidence type="ECO:0000256" key="11">
    <source>
        <dbReference type="HAMAP-Rule" id="MF_00165"/>
    </source>
</evidence>
<evidence type="ECO:0000256" key="1">
    <source>
        <dbReference type="ARBA" id="ARBA00009776"/>
    </source>
</evidence>
<evidence type="ECO:0000259" key="12">
    <source>
        <dbReference type="Pfam" id="PF02223"/>
    </source>
</evidence>
<name>A0AAV5AY27_9ACTN</name>
<dbReference type="InterPro" id="IPR039430">
    <property type="entry name" value="Thymidylate_kin-like_dom"/>
</dbReference>
<dbReference type="InterPro" id="IPR027417">
    <property type="entry name" value="P-loop_NTPase"/>
</dbReference>
<dbReference type="NCBIfam" id="TIGR00041">
    <property type="entry name" value="DTMP_kinase"/>
    <property type="match status" value="1"/>
</dbReference>
<proteinExistence type="inferred from homology"/>
<keyword evidence="4 11" id="KW-0808">Transferase</keyword>
<evidence type="ECO:0000256" key="7">
    <source>
        <dbReference type="ARBA" id="ARBA00022777"/>
    </source>
</evidence>
<accession>A0AAV5AY27</accession>
<comment type="similarity">
    <text evidence="1 11">Belongs to the thymidylate kinase family.</text>
</comment>
<dbReference type="GO" id="GO:0005524">
    <property type="term" value="F:ATP binding"/>
    <property type="evidence" value="ECO:0007669"/>
    <property type="project" value="UniProtKB-UniRule"/>
</dbReference>
<keyword evidence="6 11" id="KW-0547">Nucleotide-binding</keyword>
<keyword evidence="8 11" id="KW-0067">ATP-binding</keyword>
<dbReference type="Pfam" id="PF02223">
    <property type="entry name" value="Thymidylate_kin"/>
    <property type="match status" value="1"/>
</dbReference>
<dbReference type="Gene3D" id="3.40.50.300">
    <property type="entry name" value="P-loop containing nucleotide triphosphate hydrolases"/>
    <property type="match status" value="1"/>
</dbReference>
<dbReference type="GO" id="GO:0004798">
    <property type="term" value="F:dTMP kinase activity"/>
    <property type="evidence" value="ECO:0007669"/>
    <property type="project" value="UniProtKB-UniRule"/>
</dbReference>
<dbReference type="GO" id="GO:0006227">
    <property type="term" value="P:dUDP biosynthetic process"/>
    <property type="evidence" value="ECO:0007669"/>
    <property type="project" value="TreeGrafter"/>
</dbReference>
<keyword evidence="5 11" id="KW-0545">Nucleotide biosynthesis</keyword>
<protein>
    <recommendedName>
        <fullName evidence="3 11">Thymidylate kinase</fullName>
        <ecNumber evidence="2 11">2.7.4.9</ecNumber>
    </recommendedName>
    <alternativeName>
        <fullName evidence="11">dTMP kinase</fullName>
    </alternativeName>
</protein>
<dbReference type="EMBL" id="BQKC01000001">
    <property type="protein sequence ID" value="GJM54652.1"/>
    <property type="molecule type" value="Genomic_DNA"/>
</dbReference>
<reference evidence="13" key="1">
    <citation type="journal article" date="2022" name="Int. J. Syst. Evol. Microbiol.">
        <title>Granulimonas faecalis gen. nov., sp. nov., and Leptogranulimonas caecicola gen. nov., sp. nov., novel lactate-producing Atopobiaceae bacteria isolated from mouse intestines, and an emended description of the family Atopobiaceae.</title>
        <authorList>
            <person name="Morinaga K."/>
            <person name="Kusada H."/>
            <person name="Sakamoto S."/>
            <person name="Murakami T."/>
            <person name="Toyoda A."/>
            <person name="Mori H."/>
            <person name="Meng X.Y."/>
            <person name="Takashino M."/>
            <person name="Murotomi K."/>
            <person name="Tamaki H."/>
        </authorList>
    </citation>
    <scope>NUCLEOTIDE SEQUENCE</scope>
    <source>
        <strain evidence="13">OPF53</strain>
    </source>
</reference>
<feature type="binding site" evidence="11">
    <location>
        <begin position="11"/>
        <end position="18"/>
    </location>
    <ligand>
        <name>ATP</name>
        <dbReference type="ChEBI" id="CHEBI:30616"/>
    </ligand>
</feature>
<dbReference type="AlphaFoldDB" id="A0AAV5AY27"/>
<dbReference type="GO" id="GO:0006233">
    <property type="term" value="P:dTDP biosynthetic process"/>
    <property type="evidence" value="ECO:0007669"/>
    <property type="project" value="InterPro"/>
</dbReference>
<dbReference type="GO" id="GO:0005829">
    <property type="term" value="C:cytosol"/>
    <property type="evidence" value="ECO:0007669"/>
    <property type="project" value="TreeGrafter"/>
</dbReference>
<dbReference type="EC" id="2.7.4.9" evidence="2 11"/>
<dbReference type="InterPro" id="IPR018095">
    <property type="entry name" value="Thymidylate_kin_CS"/>
</dbReference>
<comment type="caution">
    <text evidence="13">The sequence shown here is derived from an EMBL/GenBank/DDBJ whole genome shotgun (WGS) entry which is preliminary data.</text>
</comment>
<dbReference type="FunFam" id="3.40.50.300:FF:000225">
    <property type="entry name" value="Thymidylate kinase"/>
    <property type="match status" value="1"/>
</dbReference>
<dbReference type="PANTHER" id="PTHR10344:SF4">
    <property type="entry name" value="UMP-CMP KINASE 2, MITOCHONDRIAL"/>
    <property type="match status" value="1"/>
</dbReference>